<evidence type="ECO:0000256" key="2">
    <source>
        <dbReference type="ARBA" id="ARBA00022857"/>
    </source>
</evidence>
<dbReference type="GO" id="GO:0070402">
    <property type="term" value="F:NADPH binding"/>
    <property type="evidence" value="ECO:0007669"/>
    <property type="project" value="TreeGrafter"/>
</dbReference>
<dbReference type="InterPro" id="IPR036291">
    <property type="entry name" value="NAD(P)-bd_dom_sf"/>
</dbReference>
<keyword evidence="2" id="KW-0521">NADP</keyword>
<keyword evidence="6" id="KW-1185">Reference proteome</keyword>
<evidence type="ECO:0000313" key="5">
    <source>
        <dbReference type="EMBL" id="KAL0486124.1"/>
    </source>
</evidence>
<dbReference type="AlphaFoldDB" id="A0AAW2ZA40"/>
<name>A0AAW2ZA40_9EUKA</name>
<evidence type="ECO:0000259" key="4">
    <source>
        <dbReference type="SMART" id="SM00829"/>
    </source>
</evidence>
<keyword evidence="3" id="KW-0560">Oxidoreductase</keyword>
<feature type="domain" description="Enoyl reductase (ER)" evidence="4">
    <location>
        <begin position="10"/>
        <end position="336"/>
    </location>
</feature>
<dbReference type="GO" id="GO:0008270">
    <property type="term" value="F:zinc ion binding"/>
    <property type="evidence" value="ECO:0007669"/>
    <property type="project" value="InterPro"/>
</dbReference>
<gene>
    <name evidence="5" type="ORF">AKO1_001758</name>
</gene>
<dbReference type="SMART" id="SM00829">
    <property type="entry name" value="PKS_ER"/>
    <property type="match status" value="1"/>
</dbReference>
<dbReference type="GO" id="GO:0005829">
    <property type="term" value="C:cytosol"/>
    <property type="evidence" value="ECO:0007669"/>
    <property type="project" value="TreeGrafter"/>
</dbReference>
<comment type="similarity">
    <text evidence="1">Belongs to the zinc-containing alcohol dehydrogenase family. Quinone oxidoreductase subfamily.</text>
</comment>
<dbReference type="PANTHER" id="PTHR48106">
    <property type="entry name" value="QUINONE OXIDOREDUCTASE PIG3-RELATED"/>
    <property type="match status" value="1"/>
</dbReference>
<dbReference type="InterPro" id="IPR013154">
    <property type="entry name" value="ADH-like_N"/>
</dbReference>
<dbReference type="NCBIfam" id="TIGR02817">
    <property type="entry name" value="adh_fam_1"/>
    <property type="match status" value="1"/>
</dbReference>
<dbReference type="Pfam" id="PF00107">
    <property type="entry name" value="ADH_zinc_N"/>
    <property type="match status" value="1"/>
</dbReference>
<proteinExistence type="inferred from homology"/>
<dbReference type="Pfam" id="PF08240">
    <property type="entry name" value="ADH_N"/>
    <property type="match status" value="1"/>
</dbReference>
<dbReference type="Gene3D" id="3.40.50.720">
    <property type="entry name" value="NAD(P)-binding Rossmann-like Domain"/>
    <property type="match status" value="1"/>
</dbReference>
<sequence>MKRYVIAEAGGNDKFQEEEVEVPTPNDGEVVVKNYVSATNPVDSMMRSSKGSAMGVSADKIVIGYDASGVVEKVGSGVKSLKVGDEVYYSGDVTKNGTYSQYTAVDAKIVGKKPKKLSWQEAAAMPLVTLTAMEALYECLSITEDKNANKDHSILIINGAGGVGSIAIQIAKQLLGLTVIATASREETIQFCKDNGADHVIDHKKDLKEQVDKLSLKNKTVEYIFSCHDPTEYFDKFPDLLSPLGKIALILPPSKPVNIGGFMAKRLSIHYELMFTRPMFNHQQEKQSEILDKTSELFDSGVLKSTMQKEFTFNLQGLKDAMDLQDSRKGIGKTVITWPK</sequence>
<dbReference type="SUPFAM" id="SSF51735">
    <property type="entry name" value="NAD(P)-binding Rossmann-fold domains"/>
    <property type="match status" value="1"/>
</dbReference>
<dbReference type="InterPro" id="IPR011032">
    <property type="entry name" value="GroES-like_sf"/>
</dbReference>
<dbReference type="GO" id="GO:0003960">
    <property type="term" value="F:quinone reductase (NADPH) activity"/>
    <property type="evidence" value="ECO:0007669"/>
    <property type="project" value="TreeGrafter"/>
</dbReference>
<dbReference type="PANTHER" id="PTHR48106:SF7">
    <property type="entry name" value="DEHYDROGENASE, ZINC-CONTAINING, PUTATIVE (AFU_ORTHOLOGUE AFUA_5G10220)-RELATED"/>
    <property type="match status" value="1"/>
</dbReference>
<evidence type="ECO:0000256" key="1">
    <source>
        <dbReference type="ARBA" id="ARBA00010371"/>
    </source>
</evidence>
<accession>A0AAW2ZA40</accession>
<dbReference type="GO" id="GO:0035925">
    <property type="term" value="F:mRNA 3'-UTR AU-rich region binding"/>
    <property type="evidence" value="ECO:0007669"/>
    <property type="project" value="TreeGrafter"/>
</dbReference>
<reference evidence="5 6" key="1">
    <citation type="submission" date="2024-03" db="EMBL/GenBank/DDBJ databases">
        <title>The Acrasis kona genome and developmental transcriptomes reveal deep origins of eukaryotic multicellular pathways.</title>
        <authorList>
            <person name="Sheikh S."/>
            <person name="Fu C.-J."/>
            <person name="Brown M.W."/>
            <person name="Baldauf S.L."/>
        </authorList>
    </citation>
    <scope>NUCLEOTIDE SEQUENCE [LARGE SCALE GENOMIC DNA]</scope>
    <source>
        <strain evidence="5 6">ATCC MYA-3509</strain>
    </source>
</reference>
<dbReference type="InterPro" id="IPR013149">
    <property type="entry name" value="ADH-like_C"/>
</dbReference>
<organism evidence="5 6">
    <name type="scientific">Acrasis kona</name>
    <dbReference type="NCBI Taxonomy" id="1008807"/>
    <lineage>
        <taxon>Eukaryota</taxon>
        <taxon>Discoba</taxon>
        <taxon>Heterolobosea</taxon>
        <taxon>Tetramitia</taxon>
        <taxon>Eutetramitia</taxon>
        <taxon>Acrasidae</taxon>
        <taxon>Acrasis</taxon>
    </lineage>
</organism>
<dbReference type="Gene3D" id="3.90.180.10">
    <property type="entry name" value="Medium-chain alcohol dehydrogenases, catalytic domain"/>
    <property type="match status" value="1"/>
</dbReference>
<dbReference type="PROSITE" id="PS01162">
    <property type="entry name" value="QOR_ZETA_CRYSTAL"/>
    <property type="match status" value="1"/>
</dbReference>
<evidence type="ECO:0000313" key="6">
    <source>
        <dbReference type="Proteomes" id="UP001431209"/>
    </source>
</evidence>
<evidence type="ECO:0000256" key="3">
    <source>
        <dbReference type="ARBA" id="ARBA00023002"/>
    </source>
</evidence>
<dbReference type="CDD" id="cd08252">
    <property type="entry name" value="AL_MDR"/>
    <property type="match status" value="1"/>
</dbReference>
<comment type="caution">
    <text evidence="5">The sequence shown here is derived from an EMBL/GenBank/DDBJ whole genome shotgun (WGS) entry which is preliminary data.</text>
</comment>
<dbReference type="SUPFAM" id="SSF50129">
    <property type="entry name" value="GroES-like"/>
    <property type="match status" value="1"/>
</dbReference>
<dbReference type="InterPro" id="IPR014182">
    <property type="entry name" value="ADH_Zn_typ-1"/>
</dbReference>
<dbReference type="InterPro" id="IPR020843">
    <property type="entry name" value="ER"/>
</dbReference>
<dbReference type="EMBL" id="JAOPGA020001202">
    <property type="protein sequence ID" value="KAL0486124.1"/>
    <property type="molecule type" value="Genomic_DNA"/>
</dbReference>
<dbReference type="InterPro" id="IPR002364">
    <property type="entry name" value="Quin_OxRdtase/zeta-crystal_CS"/>
</dbReference>
<protein>
    <submittedName>
        <fullName evidence="5">Alcohol dehydrogenase</fullName>
    </submittedName>
</protein>
<dbReference type="Proteomes" id="UP001431209">
    <property type="component" value="Unassembled WGS sequence"/>
</dbReference>